<gene>
    <name evidence="1" type="ORF">QFC20_002527</name>
</gene>
<sequence>MNPQHIEAWNHQHIAAFLTQYKCAHHAPAFKDNDITGTVILDLGQDELRELGVVKVGERVRLLSGIKELRRRTATGSGSVPGTPMGIVHRPSTRRTPLSTRTGRSNTLGWSPVTPIELQVNGRSPTGDASDVKEPLMASGLASTSGSIKRLNGSRPPPLDLHQTSHSLSPNHGSSNTRQVRILATPRDTSATASVPAPQTSRRLRPPTVTSPTAAPPSSTSLSPNTRRSTSPNIPVAAHLAREFMDRPLPARPDGTMRPAPSRTGSHTRGLSASASPGPHPYAATRATPTTGESPRKDRRGTSPAQEYAHQQQQQQQGRPKMLGRSQSAQAGVLSLDAVRRRCVKFILADDGSTRVVDLDRCGDGVQVMEKVLKKFGKAGSGGVSVATGDGDGEDEDSQGERALVVDGWVVTTGSPGHESDPLTEREIMAICQASLDDPVRARGLTLRRMRKQGNRKDIEGLFGEVVPKVISPTSPSYLTATATQQGKRTNRASMSSVMSALGVNIGNPPVVPPTIPEQPAQKSPSSGSFLASRGKKMYNFFGHRPPSELISTHLADYFPAARRKDLERGYRNSMLRVGSGTSAAPPVVGDSNRASYASSRASSLEQNQLPSRFSVASSSSGGTSARVSSTKTTASPAREVPKVSVPDDPSPSDDAPLPRRPRPASIFSTRSRKLHRRQSETPSMLTVDEITAEFEQRRASVITFAESEQEAEEAANRFSASGAGTGVGVTGPAVHRSSKAFLGGLMPQPESEEEWNEDSFEEEESEDEDEESEEEEEPEIEDEQGKAFTSTGDTRNIKWIKGALIGAGSFGQVYLGMDAHSGLLMAVKQVDLSMGVQNEEKKKSMMTALQREIELLRDLQHENIVQYLDSSADEKHLNIFLEYVPGGSVTALLRNYGAFEEALVKNFVRQILTGLEYLHDKGIVHRDIKGANILVDNKGGVKISDFGISKKVENNLLSTMRLNRPSLQGSVFWMAPEVVKQTAYTKKADIWSVGCLVIEMLTGEHPWPDLTQMQAIFRIGQMSKPTIPTDISPDAVAMLEATFEIDHHARPDASELLTSAWLSKGA</sequence>
<dbReference type="Proteomes" id="UP001230649">
    <property type="component" value="Unassembled WGS sequence"/>
</dbReference>
<organism evidence="1 2">
    <name type="scientific">Naganishia adeliensis</name>
    <dbReference type="NCBI Taxonomy" id="92952"/>
    <lineage>
        <taxon>Eukaryota</taxon>
        <taxon>Fungi</taxon>
        <taxon>Dikarya</taxon>
        <taxon>Basidiomycota</taxon>
        <taxon>Agaricomycotina</taxon>
        <taxon>Tremellomycetes</taxon>
        <taxon>Filobasidiales</taxon>
        <taxon>Filobasidiaceae</taxon>
        <taxon>Naganishia</taxon>
    </lineage>
</organism>
<reference evidence="1" key="1">
    <citation type="submission" date="2023-04" db="EMBL/GenBank/DDBJ databases">
        <title>Draft Genome sequencing of Naganishia species isolated from polar environments using Oxford Nanopore Technology.</title>
        <authorList>
            <person name="Leo P."/>
            <person name="Venkateswaran K."/>
        </authorList>
    </citation>
    <scope>NUCLEOTIDE SEQUENCE</scope>
    <source>
        <strain evidence="1">MNA-CCFEE 5262</strain>
    </source>
</reference>
<evidence type="ECO:0000313" key="1">
    <source>
        <dbReference type="EMBL" id="KAJ9111554.1"/>
    </source>
</evidence>
<name>A0ACC2WK55_9TREE</name>
<accession>A0ACC2WK55</accession>
<proteinExistence type="predicted"/>
<comment type="caution">
    <text evidence="1">The sequence shown here is derived from an EMBL/GenBank/DDBJ whole genome shotgun (WGS) entry which is preliminary data.</text>
</comment>
<evidence type="ECO:0000313" key="2">
    <source>
        <dbReference type="Proteomes" id="UP001230649"/>
    </source>
</evidence>
<protein>
    <submittedName>
        <fullName evidence="1">Uncharacterized protein</fullName>
    </submittedName>
</protein>
<dbReference type="EMBL" id="JASBWS010000018">
    <property type="protein sequence ID" value="KAJ9111554.1"/>
    <property type="molecule type" value="Genomic_DNA"/>
</dbReference>
<keyword evidence="2" id="KW-1185">Reference proteome</keyword>